<name>A0A915CXB5_9BILA</name>
<accession>A0A915CXB5</accession>
<evidence type="ECO:0000313" key="2">
    <source>
        <dbReference type="Proteomes" id="UP000887574"/>
    </source>
</evidence>
<dbReference type="Pfam" id="PF01683">
    <property type="entry name" value="EB"/>
    <property type="match status" value="3"/>
</dbReference>
<proteinExistence type="predicted"/>
<dbReference type="PANTHER" id="PTHR39069:SF1">
    <property type="entry name" value="ECDYSONE-INDUCIBLE GENE E1, ISOFORM A"/>
    <property type="match status" value="1"/>
</dbReference>
<dbReference type="InterPro" id="IPR006149">
    <property type="entry name" value="EB_dom"/>
</dbReference>
<dbReference type="Proteomes" id="UP000887574">
    <property type="component" value="Unplaced"/>
</dbReference>
<evidence type="ECO:0000313" key="3">
    <source>
        <dbReference type="WBParaSite" id="jg13305"/>
    </source>
</evidence>
<protein>
    <submittedName>
        <fullName evidence="3">EB domain-containing protein</fullName>
    </submittedName>
</protein>
<dbReference type="AlphaFoldDB" id="A0A915CXB5"/>
<organism evidence="2 3">
    <name type="scientific">Ditylenchus dipsaci</name>
    <dbReference type="NCBI Taxonomy" id="166011"/>
    <lineage>
        <taxon>Eukaryota</taxon>
        <taxon>Metazoa</taxon>
        <taxon>Ecdysozoa</taxon>
        <taxon>Nematoda</taxon>
        <taxon>Chromadorea</taxon>
        <taxon>Rhabditida</taxon>
        <taxon>Tylenchina</taxon>
        <taxon>Tylenchomorpha</taxon>
        <taxon>Sphaerularioidea</taxon>
        <taxon>Anguinidae</taxon>
        <taxon>Anguininae</taxon>
        <taxon>Ditylenchus</taxon>
    </lineage>
</organism>
<evidence type="ECO:0000259" key="1">
    <source>
        <dbReference type="Pfam" id="PF01683"/>
    </source>
</evidence>
<feature type="domain" description="EB" evidence="1">
    <location>
        <begin position="204"/>
        <end position="252"/>
    </location>
</feature>
<dbReference type="WBParaSite" id="jg13305">
    <property type="protein sequence ID" value="jg13305"/>
    <property type="gene ID" value="jg13305"/>
</dbReference>
<reference evidence="3" key="1">
    <citation type="submission" date="2022-11" db="UniProtKB">
        <authorList>
            <consortium name="WormBaseParasite"/>
        </authorList>
    </citation>
    <scope>IDENTIFICATION</scope>
</reference>
<feature type="domain" description="EB" evidence="1">
    <location>
        <begin position="121"/>
        <end position="160"/>
    </location>
</feature>
<feature type="domain" description="EB" evidence="1">
    <location>
        <begin position="451"/>
        <end position="498"/>
    </location>
</feature>
<keyword evidence="2" id="KW-1185">Reference proteome</keyword>
<sequence length="551" mass="59782">MTHDNKTENFTVKFAKFLYEIIIPISSSRDDQPILSKEYLCLLEEGIASGWLILFSFPIDQGMARGARVCMSLQILLCRSMRRLFSISSSLPKFDSSTLVSIHSTYFLLFLLAELSEAQFNPCNGKARLAEACDQDTDCENKGSVCLRGMCQCHPFYVRVTPEKGGGARCSRLPAKIGQDCVSKCREPLFCRNGKCTCVQRGSTSILNGECVFTSRVGDRCSRHYDCTSPFSACVNHQCVCISGTVQQGSKCVAASNCPMGGPPSGTCTRRAQLTQIPNFVEEADSCPFGQFCVTTPDSPVGHCCPVQCPLSTTVDHTYSCVPGGIKGTSTLPRPPSTTPSTFSFGRSPFNSTLLPPSAPLFKQNCPSETHFCHYVAGDTFSQAVCCKRPCNSMAPDSLYLSGDCVPRGQLDAECQRHEQCAAAEGMECVKGTLDNPSQQCVRDCDKASSLSRDTTCLTKTQLGGTCFVQEQCPDNSGCYRGRCLCRCGYRMTALNKCVPVPVPSTTQPPPQQPLVPGLVGPNGQGNDIFSSLLGRFLGRTPSLPLNFQQN</sequence>
<dbReference type="PANTHER" id="PTHR39069">
    <property type="entry name" value="ECDYSONE-INDUCIBLE GENE E1, ISOFORM A"/>
    <property type="match status" value="1"/>
</dbReference>